<dbReference type="Gene3D" id="3.20.20.300">
    <property type="entry name" value="Glycoside hydrolase, family 3, N-terminal domain"/>
    <property type="match status" value="1"/>
</dbReference>
<dbReference type="InterPro" id="IPR013783">
    <property type="entry name" value="Ig-like_fold"/>
</dbReference>
<feature type="domain" description="Fibronectin type III-like" evidence="4">
    <location>
        <begin position="755"/>
        <end position="824"/>
    </location>
</feature>
<feature type="compositionally biased region" description="Low complexity" evidence="3">
    <location>
        <begin position="419"/>
        <end position="435"/>
    </location>
</feature>
<dbReference type="InterPro" id="IPR051915">
    <property type="entry name" value="Cellulose_Degrad_GH3"/>
</dbReference>
<dbReference type="Pfam" id="PF14310">
    <property type="entry name" value="Fn3-like"/>
    <property type="match status" value="1"/>
</dbReference>
<protein>
    <recommendedName>
        <fullName evidence="4">Fibronectin type III-like domain-containing protein</fullName>
    </recommendedName>
</protein>
<keyword evidence="2" id="KW-0378">Hydrolase</keyword>
<dbReference type="EMBL" id="LN831776">
    <property type="protein sequence ID" value="CQR52773.1"/>
    <property type="molecule type" value="Genomic_DNA"/>
</dbReference>
<dbReference type="RefSeq" id="WP_020426135.1">
    <property type="nucleotide sequence ID" value="NZ_AGBD01000087.1"/>
</dbReference>
<dbReference type="Gene3D" id="2.60.40.10">
    <property type="entry name" value="Immunoglobulins"/>
    <property type="match status" value="1"/>
</dbReference>
<dbReference type="InterPro" id="IPR002772">
    <property type="entry name" value="Glyco_hydro_3_C"/>
</dbReference>
<dbReference type="GO" id="GO:0009251">
    <property type="term" value="P:glucan catabolic process"/>
    <property type="evidence" value="ECO:0007669"/>
    <property type="project" value="TreeGrafter"/>
</dbReference>
<dbReference type="PANTHER" id="PTHR30620:SF123">
    <property type="entry name" value="BETA-XYLOSIDASE"/>
    <property type="match status" value="1"/>
</dbReference>
<feature type="region of interest" description="Disordered" evidence="3">
    <location>
        <begin position="409"/>
        <end position="482"/>
    </location>
</feature>
<proteinExistence type="inferred from homology"/>
<dbReference type="KEGG" id="pri:PRIO_1007"/>
<name>A0A0E4H8C5_9BACL</name>
<dbReference type="Gene3D" id="3.40.50.1700">
    <property type="entry name" value="Glycoside hydrolase family 3 C-terminal domain"/>
    <property type="match status" value="2"/>
</dbReference>
<dbReference type="InterPro" id="IPR026891">
    <property type="entry name" value="Fn3-like"/>
</dbReference>
<organism evidence="5 6">
    <name type="scientific">Paenibacillus riograndensis SBR5</name>
    <dbReference type="NCBI Taxonomy" id="1073571"/>
    <lineage>
        <taxon>Bacteria</taxon>
        <taxon>Bacillati</taxon>
        <taxon>Bacillota</taxon>
        <taxon>Bacilli</taxon>
        <taxon>Bacillales</taxon>
        <taxon>Paenibacillaceae</taxon>
        <taxon>Paenibacillus</taxon>
        <taxon>Paenibacillus sonchi group</taxon>
    </lineage>
</organism>
<dbReference type="InterPro" id="IPR036962">
    <property type="entry name" value="Glyco_hydro_3_N_sf"/>
</dbReference>
<evidence type="ECO:0000313" key="6">
    <source>
        <dbReference type="Proteomes" id="UP000033163"/>
    </source>
</evidence>
<dbReference type="InterPro" id="IPR017853">
    <property type="entry name" value="GH"/>
</dbReference>
<dbReference type="PANTHER" id="PTHR30620">
    <property type="entry name" value="PERIPLASMIC BETA-GLUCOSIDASE-RELATED"/>
    <property type="match status" value="1"/>
</dbReference>
<dbReference type="FunFam" id="2.60.40.10:FF:000495">
    <property type="entry name" value="Periplasmic beta-glucosidase"/>
    <property type="match status" value="1"/>
</dbReference>
<evidence type="ECO:0000256" key="3">
    <source>
        <dbReference type="SAM" id="MobiDB-lite"/>
    </source>
</evidence>
<evidence type="ECO:0000313" key="5">
    <source>
        <dbReference type="EMBL" id="CQR52773.1"/>
    </source>
</evidence>
<gene>
    <name evidence="5" type="ORF">PRIO_1007</name>
</gene>
<reference evidence="6" key="1">
    <citation type="submission" date="2015-03" db="EMBL/GenBank/DDBJ databases">
        <authorList>
            <person name="Wibberg D."/>
        </authorList>
    </citation>
    <scope>NUCLEOTIDE SEQUENCE [LARGE SCALE GENOMIC DNA]</scope>
</reference>
<feature type="compositionally biased region" description="Low complexity" evidence="3">
    <location>
        <begin position="461"/>
        <end position="479"/>
    </location>
</feature>
<dbReference type="HOGENOM" id="CLU_004542_5_1_9"/>
<dbReference type="InterPro" id="IPR036881">
    <property type="entry name" value="Glyco_hydro_3_C_sf"/>
</dbReference>
<sequence length="842" mass="88818">MTYKDPSRPSAERAEHLLGLMTLEEKAAQLVQPFGWQAYEHTDGEITLTEDFKRQVAETGIGSLYGMLRADPWTGVTLASGLSPRQGAEAVNALQRYAIENSRLGIPILIGEECSHGHMAIGATVFPVPLSLGSAWNVDLYREMCRAVALETRSQGGTVTYSPVLDVVRDPRWGRTEECFGEDAYLISEMAAASVEGLQGESLSSQESVGATLKHFVGYGSSEGGRNAGPVHMGWRELLEVDLLPFKKAVEAGAVSIMPAYNEIDGVPCTTNTALMEDILRGAWGFDGLVITDCGAIEMLAAGHDVAEDGLDASVQAISSGIDMEMSGAMFGKHLVNAVRTGKLAEGILDRAVQRVLELKFKLGLFEQPYADPDAAEQFIGSVKHRELARRLAAESIILLKNEGGTLPLSGGKGGTGSAGSTSSSGKDGSATGIGESSGIGGSAIGIGDSGGTDGSGTGTGNSNATGTSDSSGSATGIGESSGIGGSGKVAVIGPNADAPYNQLGDYTSPQQRSSIVTVLDGVRSKLGAERVLYAPGCRIKGDSREGFEAALACAEQADTVVMVLGGSSARDFGEGTIDLKTGASKVTEHSWSDMDCGEGIDRISLALSGVQLELAQEIHKLGKPLVVVYINGRPVSEPWIEEHAHAILEAWYPGQEGGHAVADILFGDVNPSGRLTISWPKDAGQLPVYYNGKRSRGKRYLEADSQPRYPFGFGLSYTSFSYSELKVEPQAITADETATVTVRVENTGELTGAEVVQLYISDVASKVTRPAKELKGFRKITLSPGEAQIVEFEIGAEQLQYIGPDYQPVVEPGAFKILVGSHVNDVLEQDLNVMEGTHGTD</sequence>
<dbReference type="SMART" id="SM01217">
    <property type="entry name" value="Fn3_like"/>
    <property type="match status" value="1"/>
</dbReference>
<dbReference type="SUPFAM" id="SSF52279">
    <property type="entry name" value="Beta-D-glucan exohydrolase, C-terminal domain"/>
    <property type="match status" value="1"/>
</dbReference>
<evidence type="ECO:0000259" key="4">
    <source>
        <dbReference type="SMART" id="SM01217"/>
    </source>
</evidence>
<dbReference type="GO" id="GO:0008422">
    <property type="term" value="F:beta-glucosidase activity"/>
    <property type="evidence" value="ECO:0007669"/>
    <property type="project" value="TreeGrafter"/>
</dbReference>
<dbReference type="SUPFAM" id="SSF51445">
    <property type="entry name" value="(Trans)glycosidases"/>
    <property type="match status" value="1"/>
</dbReference>
<dbReference type="Pfam" id="PF00933">
    <property type="entry name" value="Glyco_hydro_3"/>
    <property type="match status" value="1"/>
</dbReference>
<dbReference type="InterPro" id="IPR001764">
    <property type="entry name" value="Glyco_hydro_3_N"/>
</dbReference>
<evidence type="ECO:0000256" key="1">
    <source>
        <dbReference type="ARBA" id="ARBA00005336"/>
    </source>
</evidence>
<dbReference type="Pfam" id="PF01915">
    <property type="entry name" value="Glyco_hydro_3_C"/>
    <property type="match status" value="1"/>
</dbReference>
<dbReference type="Proteomes" id="UP000033163">
    <property type="component" value="Chromosome I"/>
</dbReference>
<dbReference type="AlphaFoldDB" id="A0A0E4H8C5"/>
<evidence type="ECO:0000256" key="2">
    <source>
        <dbReference type="ARBA" id="ARBA00022801"/>
    </source>
</evidence>
<comment type="similarity">
    <text evidence="1">Belongs to the glycosyl hydrolase 3 family.</text>
</comment>
<feature type="compositionally biased region" description="Gly residues" evidence="3">
    <location>
        <begin position="436"/>
        <end position="460"/>
    </location>
</feature>
<dbReference type="PRINTS" id="PR00133">
    <property type="entry name" value="GLHYDRLASE3"/>
</dbReference>
<dbReference type="PATRIC" id="fig|1073571.4.peg.1053"/>
<dbReference type="STRING" id="483937.AMQ84_26615"/>
<accession>A0A0E4H8C5</accession>